<reference evidence="3" key="1">
    <citation type="journal article" date="2017" name="Nat. Ecol. Evol.">
        <title>Genome expansion and lineage-specific genetic innovations in the forest pathogenic fungi Armillaria.</title>
        <authorList>
            <person name="Sipos G."/>
            <person name="Prasanna A.N."/>
            <person name="Walter M.C."/>
            <person name="O'Connor E."/>
            <person name="Balint B."/>
            <person name="Krizsan K."/>
            <person name="Kiss B."/>
            <person name="Hess J."/>
            <person name="Varga T."/>
            <person name="Slot J."/>
            <person name="Riley R."/>
            <person name="Boka B."/>
            <person name="Rigling D."/>
            <person name="Barry K."/>
            <person name="Lee J."/>
            <person name="Mihaltcheva S."/>
            <person name="LaButti K."/>
            <person name="Lipzen A."/>
            <person name="Waldron R."/>
            <person name="Moloney N.M."/>
            <person name="Sperisen C."/>
            <person name="Kredics L."/>
            <person name="Vagvoelgyi C."/>
            <person name="Patrignani A."/>
            <person name="Fitzpatrick D."/>
            <person name="Nagy I."/>
            <person name="Doyle S."/>
            <person name="Anderson J.B."/>
            <person name="Grigoriev I.V."/>
            <person name="Gueldener U."/>
            <person name="Muensterkoetter M."/>
            <person name="Nagy L.G."/>
        </authorList>
    </citation>
    <scope>NUCLEOTIDE SEQUENCE [LARGE SCALE GENOMIC DNA]</scope>
    <source>
        <strain evidence="3">C18/9</strain>
    </source>
</reference>
<sequence length="463" mass="53058">MPRVQLIRQRISSSSPVVPKSERTALRSTDRAFDQGTIDNALKKCFRKLHQCLPTDFPQVCQHVDHDGTCVGVVYMYHGGNSTLLGDAEERTPVCDPSHPNYCYLGTFFIWCKTYGVWGGWLSEPLLTLEQLQDDDVQMWLQQRQLSSSARRKYRSPPHPPSSQPRKGVKDESGSRQTALSNDFIEIISSDDDHQLDSEKEPVMVLFWQKDNRSPALLRADGPPNCIEDILGLFDQQRVYQLYIPETLSWAVVHPQTQVVVYQGSCIALKCIQVEDLSQWDTHVGKLSDVLLDVWYVWFIHLHFEMINTNSRRSKALDSPEMMYMAQRKGLFLPFAFVMASSGQQALDARRRSKRKAGKAAEQTTYGDTIEFIEGTSEGLSRSIFQVPFVPDPVAKEEYERRKQREIELAEREQIEAEAGEKDQTEKKRTQASVKLYIFVIDLNNIVYRTDSFLKNIGGMQTY</sequence>
<protein>
    <submittedName>
        <fullName evidence="2">Uncharacterized protein</fullName>
    </submittedName>
</protein>
<dbReference type="Proteomes" id="UP000219338">
    <property type="component" value="Unassembled WGS sequence"/>
</dbReference>
<feature type="region of interest" description="Disordered" evidence="1">
    <location>
        <begin position="148"/>
        <end position="177"/>
    </location>
</feature>
<keyword evidence="3" id="KW-1185">Reference proteome</keyword>
<gene>
    <name evidence="2" type="ORF">ARMOST_22559</name>
</gene>
<evidence type="ECO:0000313" key="2">
    <source>
        <dbReference type="EMBL" id="SJL18956.1"/>
    </source>
</evidence>
<evidence type="ECO:0000256" key="1">
    <source>
        <dbReference type="SAM" id="MobiDB-lite"/>
    </source>
</evidence>
<accession>A0A284SD82</accession>
<dbReference type="AlphaFoldDB" id="A0A284SD82"/>
<dbReference type="OrthoDB" id="3093317at2759"/>
<proteinExistence type="predicted"/>
<evidence type="ECO:0000313" key="3">
    <source>
        <dbReference type="Proteomes" id="UP000219338"/>
    </source>
</evidence>
<name>A0A284SD82_ARMOS</name>
<organism evidence="2 3">
    <name type="scientific">Armillaria ostoyae</name>
    <name type="common">Armillaria root rot fungus</name>
    <dbReference type="NCBI Taxonomy" id="47428"/>
    <lineage>
        <taxon>Eukaryota</taxon>
        <taxon>Fungi</taxon>
        <taxon>Dikarya</taxon>
        <taxon>Basidiomycota</taxon>
        <taxon>Agaricomycotina</taxon>
        <taxon>Agaricomycetes</taxon>
        <taxon>Agaricomycetidae</taxon>
        <taxon>Agaricales</taxon>
        <taxon>Marasmiineae</taxon>
        <taxon>Physalacriaceae</taxon>
        <taxon>Armillaria</taxon>
    </lineage>
</organism>
<dbReference type="EMBL" id="FUEG01000078">
    <property type="protein sequence ID" value="SJL18956.1"/>
    <property type="molecule type" value="Genomic_DNA"/>
</dbReference>